<protein>
    <submittedName>
        <fullName evidence="1">Uncharacterized protein</fullName>
    </submittedName>
</protein>
<reference evidence="1 2" key="2">
    <citation type="journal article" date="2022" name="Mol. Ecol. Resour.">
        <title>The genomes of chicory, endive, great burdock and yacon provide insights into Asteraceae paleo-polyploidization history and plant inulin production.</title>
        <authorList>
            <person name="Fan W."/>
            <person name="Wang S."/>
            <person name="Wang H."/>
            <person name="Wang A."/>
            <person name="Jiang F."/>
            <person name="Liu H."/>
            <person name="Zhao H."/>
            <person name="Xu D."/>
            <person name="Zhang Y."/>
        </authorList>
    </citation>
    <scope>NUCLEOTIDE SEQUENCE [LARGE SCALE GENOMIC DNA]</scope>
    <source>
        <strain evidence="2">cv. Yunnan</strain>
        <tissue evidence="1">Leaves</tissue>
    </source>
</reference>
<dbReference type="Proteomes" id="UP001056120">
    <property type="component" value="Linkage Group LG10"/>
</dbReference>
<evidence type="ECO:0000313" key="2">
    <source>
        <dbReference type="Proteomes" id="UP001056120"/>
    </source>
</evidence>
<keyword evidence="2" id="KW-1185">Reference proteome</keyword>
<accession>A0ACB9I4N1</accession>
<sequence>MDVLIHIKGVAADCLKAIRRKLVPADNLKHLISYEVIPDVNMTCAQQLEAAMYYASAVEVETHRHTANMISGLEAVRYMRDPIIACRAVSHLESFQNALDIFGLADEDSIWDLFDLLKHFCVTNTLDKVLGPASGIRALLLISSVVSVFGAFSSHPTEFLQAKVSIFVIK</sequence>
<evidence type="ECO:0000313" key="1">
    <source>
        <dbReference type="EMBL" id="KAI3802325.1"/>
    </source>
</evidence>
<name>A0ACB9I4N1_9ASTR</name>
<proteinExistence type="predicted"/>
<organism evidence="1 2">
    <name type="scientific">Smallanthus sonchifolius</name>
    <dbReference type="NCBI Taxonomy" id="185202"/>
    <lineage>
        <taxon>Eukaryota</taxon>
        <taxon>Viridiplantae</taxon>
        <taxon>Streptophyta</taxon>
        <taxon>Embryophyta</taxon>
        <taxon>Tracheophyta</taxon>
        <taxon>Spermatophyta</taxon>
        <taxon>Magnoliopsida</taxon>
        <taxon>eudicotyledons</taxon>
        <taxon>Gunneridae</taxon>
        <taxon>Pentapetalae</taxon>
        <taxon>asterids</taxon>
        <taxon>campanulids</taxon>
        <taxon>Asterales</taxon>
        <taxon>Asteraceae</taxon>
        <taxon>Asteroideae</taxon>
        <taxon>Heliantheae alliance</taxon>
        <taxon>Millerieae</taxon>
        <taxon>Smallanthus</taxon>
    </lineage>
</organism>
<dbReference type="EMBL" id="CM042027">
    <property type="protein sequence ID" value="KAI3802325.1"/>
    <property type="molecule type" value="Genomic_DNA"/>
</dbReference>
<gene>
    <name evidence="1" type="ORF">L1987_30455</name>
</gene>
<reference evidence="2" key="1">
    <citation type="journal article" date="2022" name="Mol. Ecol. Resour.">
        <title>The genomes of chicory, endive, great burdock and yacon provide insights into Asteraceae palaeo-polyploidization history and plant inulin production.</title>
        <authorList>
            <person name="Fan W."/>
            <person name="Wang S."/>
            <person name="Wang H."/>
            <person name="Wang A."/>
            <person name="Jiang F."/>
            <person name="Liu H."/>
            <person name="Zhao H."/>
            <person name="Xu D."/>
            <person name="Zhang Y."/>
        </authorList>
    </citation>
    <scope>NUCLEOTIDE SEQUENCE [LARGE SCALE GENOMIC DNA]</scope>
    <source>
        <strain evidence="2">cv. Yunnan</strain>
    </source>
</reference>
<comment type="caution">
    <text evidence="1">The sequence shown here is derived from an EMBL/GenBank/DDBJ whole genome shotgun (WGS) entry which is preliminary data.</text>
</comment>